<dbReference type="PhylomeDB" id="B6QIF0"/>
<name>B6QIF0_TALMQ</name>
<sequence length="75" mass="8724">MHPIPPISRDLIRNQSLYRRTIYLYTPKINRLMREASIRSRKAGEKGISAKNIRRVTEVSATIPVSRLPTTNEQY</sequence>
<evidence type="ECO:0000313" key="1">
    <source>
        <dbReference type="EMBL" id="EEA23145.1"/>
    </source>
</evidence>
<protein>
    <submittedName>
        <fullName evidence="1">Uncharacterized protein</fullName>
    </submittedName>
</protein>
<organism evidence="1 2">
    <name type="scientific">Talaromyces marneffei (strain ATCC 18224 / CBS 334.59 / QM 7333)</name>
    <name type="common">Penicillium marneffei</name>
    <dbReference type="NCBI Taxonomy" id="441960"/>
    <lineage>
        <taxon>Eukaryota</taxon>
        <taxon>Fungi</taxon>
        <taxon>Dikarya</taxon>
        <taxon>Ascomycota</taxon>
        <taxon>Pezizomycotina</taxon>
        <taxon>Eurotiomycetes</taxon>
        <taxon>Eurotiomycetidae</taxon>
        <taxon>Eurotiales</taxon>
        <taxon>Trichocomaceae</taxon>
        <taxon>Talaromyces</taxon>
        <taxon>Talaromyces sect. Talaromyces</taxon>
    </lineage>
</organism>
<dbReference type="VEuPathDB" id="FungiDB:PMAA_097350"/>
<gene>
    <name evidence="1" type="ORF">PMAA_097350</name>
</gene>
<reference evidence="2" key="1">
    <citation type="journal article" date="2015" name="Genome Announc.">
        <title>Genome sequence of the AIDS-associated pathogen Penicillium marneffei (ATCC18224) and its near taxonomic relative Talaromyces stipitatus (ATCC10500).</title>
        <authorList>
            <person name="Nierman W.C."/>
            <person name="Fedorova-Abrams N.D."/>
            <person name="Andrianopoulos A."/>
        </authorList>
    </citation>
    <scope>NUCLEOTIDE SEQUENCE [LARGE SCALE GENOMIC DNA]</scope>
    <source>
        <strain evidence="2">ATCC 18224 / CBS 334.59 / QM 7333</strain>
    </source>
</reference>
<dbReference type="HOGENOM" id="CLU_2671831_0_0_1"/>
<dbReference type="EMBL" id="DS995902">
    <property type="protein sequence ID" value="EEA23145.1"/>
    <property type="molecule type" value="Genomic_DNA"/>
</dbReference>
<proteinExistence type="predicted"/>
<evidence type="ECO:0000313" key="2">
    <source>
        <dbReference type="Proteomes" id="UP000001294"/>
    </source>
</evidence>
<accession>B6QIF0</accession>
<dbReference type="OrthoDB" id="2543597at2759"/>
<dbReference type="AlphaFoldDB" id="B6QIF0"/>
<keyword evidence="2" id="KW-1185">Reference proteome</keyword>
<dbReference type="Proteomes" id="UP000001294">
    <property type="component" value="Unassembled WGS sequence"/>
</dbReference>